<dbReference type="GO" id="GO:0071897">
    <property type="term" value="P:DNA biosynthetic process"/>
    <property type="evidence" value="ECO:0007669"/>
    <property type="project" value="UniProtKB-ARBA"/>
</dbReference>
<dbReference type="Pfam" id="PF00078">
    <property type="entry name" value="RVT_1"/>
    <property type="match status" value="1"/>
</dbReference>
<sequence>MKSLPSRRAPGPDGISNCALKNCGRKTITHLCRIFNWCKRLNYFPLPWKHATVITIPKPGKDLSNPVSHRQISLLNTMSKVLEKLLLIRLKIHTSSKIRPDQHGFRTLHSTSTQLLRVIDDISLNLNLRKKTAAILLDVEKAFDKVWHDGLIRKLIDLAVPNDLIAIISSFLADRSFHIKIEGKNSTTRKTLAGVPQGSCLAPHLFCLYINDMPAHPKCRAALFVDDPLFYATSNSNDAATKLLQLQLNITEKWFHDWRITVKPLKTTAIILSHRSTATSIQPKLKNISIEWSHSMKCLGVHVDKKLNFSKHVTTAVNKAKSVKHPLYTLLSSPSLPINTKCFIYKTYIRPIATYASHTWASNLSASRWLKLESLQSTSLRQISDQPWFVNNKAIRHSTKILPIMDHINQLTNSVKTQIINSPHNHISEISTRRPTSKLFIKRPFRTSNFHLIS</sequence>
<dbReference type="CDD" id="cd01650">
    <property type="entry name" value="RT_nLTR_like"/>
    <property type="match status" value="1"/>
</dbReference>
<dbReference type="PROSITE" id="PS50878">
    <property type="entry name" value="RT_POL"/>
    <property type="match status" value="1"/>
</dbReference>
<dbReference type="SUPFAM" id="SSF56672">
    <property type="entry name" value="DNA/RNA polymerases"/>
    <property type="match status" value="1"/>
</dbReference>
<reference evidence="2 3" key="1">
    <citation type="submission" date="2023-01" db="EMBL/GenBank/DDBJ databases">
        <authorList>
            <person name="Whitehead M."/>
        </authorList>
    </citation>
    <scope>NUCLEOTIDE SEQUENCE [LARGE SCALE GENOMIC DNA]</scope>
</reference>
<accession>A0AAV0XBJ3</accession>
<feature type="domain" description="Reverse transcriptase" evidence="1">
    <location>
        <begin position="37"/>
        <end position="303"/>
    </location>
</feature>
<protein>
    <recommendedName>
        <fullName evidence="1">Reverse transcriptase domain-containing protein</fullName>
    </recommendedName>
</protein>
<dbReference type="PANTHER" id="PTHR36688:SF1">
    <property type="entry name" value="ENDONUCLEASE_EXONUCLEASE_PHOSPHATASE DOMAIN-CONTAINING PROTEIN"/>
    <property type="match status" value="1"/>
</dbReference>
<dbReference type="InterPro" id="IPR052560">
    <property type="entry name" value="RdDP_mobile_element"/>
</dbReference>
<organism evidence="2 3">
    <name type="scientific">Macrosiphum euphorbiae</name>
    <name type="common">potato aphid</name>
    <dbReference type="NCBI Taxonomy" id="13131"/>
    <lineage>
        <taxon>Eukaryota</taxon>
        <taxon>Metazoa</taxon>
        <taxon>Ecdysozoa</taxon>
        <taxon>Arthropoda</taxon>
        <taxon>Hexapoda</taxon>
        <taxon>Insecta</taxon>
        <taxon>Pterygota</taxon>
        <taxon>Neoptera</taxon>
        <taxon>Paraneoptera</taxon>
        <taxon>Hemiptera</taxon>
        <taxon>Sternorrhyncha</taxon>
        <taxon>Aphidomorpha</taxon>
        <taxon>Aphidoidea</taxon>
        <taxon>Aphididae</taxon>
        <taxon>Macrosiphini</taxon>
        <taxon>Macrosiphum</taxon>
    </lineage>
</organism>
<evidence type="ECO:0000313" key="3">
    <source>
        <dbReference type="Proteomes" id="UP001160148"/>
    </source>
</evidence>
<proteinExistence type="predicted"/>
<dbReference type="PANTHER" id="PTHR36688">
    <property type="entry name" value="ENDO/EXONUCLEASE/PHOSPHATASE DOMAIN-CONTAINING PROTEIN"/>
    <property type="match status" value="1"/>
</dbReference>
<dbReference type="EMBL" id="CARXXK010000004">
    <property type="protein sequence ID" value="CAI6365650.1"/>
    <property type="molecule type" value="Genomic_DNA"/>
</dbReference>
<keyword evidence="3" id="KW-1185">Reference proteome</keyword>
<evidence type="ECO:0000313" key="2">
    <source>
        <dbReference type="EMBL" id="CAI6365650.1"/>
    </source>
</evidence>
<evidence type="ECO:0000259" key="1">
    <source>
        <dbReference type="PROSITE" id="PS50878"/>
    </source>
</evidence>
<dbReference type="AlphaFoldDB" id="A0AAV0XBJ3"/>
<comment type="caution">
    <text evidence="2">The sequence shown here is derived from an EMBL/GenBank/DDBJ whole genome shotgun (WGS) entry which is preliminary data.</text>
</comment>
<gene>
    <name evidence="2" type="ORF">MEUPH1_LOCUS20339</name>
</gene>
<dbReference type="Proteomes" id="UP001160148">
    <property type="component" value="Unassembled WGS sequence"/>
</dbReference>
<name>A0AAV0XBJ3_9HEMI</name>
<dbReference type="InterPro" id="IPR000477">
    <property type="entry name" value="RT_dom"/>
</dbReference>
<dbReference type="InterPro" id="IPR043502">
    <property type="entry name" value="DNA/RNA_pol_sf"/>
</dbReference>